<comment type="caution">
    <text evidence="2">The sequence shown here is derived from an EMBL/GenBank/DDBJ whole genome shotgun (WGS) entry which is preliminary data.</text>
</comment>
<organism evidence="2 3">
    <name type="scientific">Microbacterium album</name>
    <dbReference type="NCBI Taxonomy" id="2053191"/>
    <lineage>
        <taxon>Bacteria</taxon>
        <taxon>Bacillati</taxon>
        <taxon>Actinomycetota</taxon>
        <taxon>Actinomycetes</taxon>
        <taxon>Micrococcales</taxon>
        <taxon>Microbacteriaceae</taxon>
        <taxon>Microbacterium</taxon>
    </lineage>
</organism>
<evidence type="ECO:0008006" key="4">
    <source>
        <dbReference type="Google" id="ProtNLM"/>
    </source>
</evidence>
<gene>
    <name evidence="2" type="ORF">GCM10010921_00940</name>
</gene>
<protein>
    <recommendedName>
        <fullName evidence="4">Peptidase inhibitor family I36</fullName>
    </recommendedName>
</protein>
<reference evidence="2" key="1">
    <citation type="journal article" date="2014" name="Int. J. Syst. Evol. Microbiol.">
        <title>Complete genome sequence of Corynebacterium casei LMG S-19264T (=DSM 44701T), isolated from a smear-ripened cheese.</title>
        <authorList>
            <consortium name="US DOE Joint Genome Institute (JGI-PGF)"/>
            <person name="Walter F."/>
            <person name="Albersmeier A."/>
            <person name="Kalinowski J."/>
            <person name="Ruckert C."/>
        </authorList>
    </citation>
    <scope>NUCLEOTIDE SEQUENCE</scope>
    <source>
        <strain evidence="2">CGMCC 1.15794</strain>
    </source>
</reference>
<sequence length="171" mass="17392">MAKKLVPAAMAIAGMLFFTAPTVTFAAETPTQDMQERVEAALADRPGGVQTSWNEVNWDDGRVVLTLDPTSSRAGSSVVLATDVVALAAVGGCASGTFCAYNQTGYRGDKITFSTCASSHSVSGLVGSVRSIANSRSSGVVRAYNGTTLLASATAGNGSNVSGTTNKLTCS</sequence>
<dbReference type="EMBL" id="BMJY01000001">
    <property type="protein sequence ID" value="GGH33742.1"/>
    <property type="molecule type" value="Genomic_DNA"/>
</dbReference>
<dbReference type="Pfam" id="PF03995">
    <property type="entry name" value="Inhibitor_I36"/>
    <property type="match status" value="1"/>
</dbReference>
<dbReference type="Proteomes" id="UP000657592">
    <property type="component" value="Unassembled WGS sequence"/>
</dbReference>
<accession>A0A917ICH7</accession>
<dbReference type="AlphaFoldDB" id="A0A917ICH7"/>
<reference evidence="2" key="2">
    <citation type="submission" date="2020-09" db="EMBL/GenBank/DDBJ databases">
        <authorList>
            <person name="Sun Q."/>
            <person name="Zhou Y."/>
        </authorList>
    </citation>
    <scope>NUCLEOTIDE SEQUENCE</scope>
    <source>
        <strain evidence="2">CGMCC 1.15794</strain>
    </source>
</reference>
<evidence type="ECO:0000256" key="1">
    <source>
        <dbReference type="SAM" id="SignalP"/>
    </source>
</evidence>
<keyword evidence="3" id="KW-1185">Reference proteome</keyword>
<name>A0A917ICH7_9MICO</name>
<keyword evidence="1" id="KW-0732">Signal</keyword>
<feature type="signal peptide" evidence="1">
    <location>
        <begin position="1"/>
        <end position="26"/>
    </location>
</feature>
<evidence type="ECO:0000313" key="3">
    <source>
        <dbReference type="Proteomes" id="UP000657592"/>
    </source>
</evidence>
<feature type="chain" id="PRO_5037471480" description="Peptidase inhibitor family I36" evidence="1">
    <location>
        <begin position="27"/>
        <end position="171"/>
    </location>
</feature>
<dbReference type="RefSeq" id="WP_188754282.1">
    <property type="nucleotide sequence ID" value="NZ_BMJY01000001.1"/>
</dbReference>
<proteinExistence type="predicted"/>
<evidence type="ECO:0000313" key="2">
    <source>
        <dbReference type="EMBL" id="GGH33742.1"/>
    </source>
</evidence>